<gene>
    <name evidence="1" type="ORF">LTR36_007443</name>
</gene>
<sequence length="139" mass="15673">MPILCSRLVLLYTCLIRLPMLPKLRILTIPTSKSFQNAGVIRNDLKDPVHLGHLSHVKQHVLGLATRLFQARTNTYFSVVAFGRNSVGMCYIRTTMTDLTGSRRTVAVEMEASEVEYTEPVSDILDVSAEKDNYIRIGY</sequence>
<keyword evidence="2" id="KW-1185">Reference proteome</keyword>
<accession>A0AAV9J9F3</accession>
<dbReference type="Proteomes" id="UP001324427">
    <property type="component" value="Unassembled WGS sequence"/>
</dbReference>
<proteinExistence type="predicted"/>
<dbReference type="AlphaFoldDB" id="A0AAV9J9F3"/>
<protein>
    <submittedName>
        <fullName evidence="1">Uncharacterized protein</fullName>
    </submittedName>
</protein>
<evidence type="ECO:0000313" key="2">
    <source>
        <dbReference type="Proteomes" id="UP001324427"/>
    </source>
</evidence>
<dbReference type="EMBL" id="JAVFHQ010000049">
    <property type="protein sequence ID" value="KAK4541734.1"/>
    <property type="molecule type" value="Genomic_DNA"/>
</dbReference>
<name>A0AAV9J9F3_9PEZI</name>
<comment type="caution">
    <text evidence="1">The sequence shown here is derived from an EMBL/GenBank/DDBJ whole genome shotgun (WGS) entry which is preliminary data.</text>
</comment>
<reference evidence="1 2" key="1">
    <citation type="submission" date="2021-11" db="EMBL/GenBank/DDBJ databases">
        <title>Black yeast isolated from Biological Soil Crust.</title>
        <authorList>
            <person name="Kurbessoian T."/>
        </authorList>
    </citation>
    <scope>NUCLEOTIDE SEQUENCE [LARGE SCALE GENOMIC DNA]</scope>
    <source>
        <strain evidence="1 2">CCFEE 5522</strain>
    </source>
</reference>
<evidence type="ECO:0000313" key="1">
    <source>
        <dbReference type="EMBL" id="KAK4541734.1"/>
    </source>
</evidence>
<organism evidence="1 2">
    <name type="scientific">Oleoguttula mirabilis</name>
    <dbReference type="NCBI Taxonomy" id="1507867"/>
    <lineage>
        <taxon>Eukaryota</taxon>
        <taxon>Fungi</taxon>
        <taxon>Dikarya</taxon>
        <taxon>Ascomycota</taxon>
        <taxon>Pezizomycotina</taxon>
        <taxon>Dothideomycetes</taxon>
        <taxon>Dothideomycetidae</taxon>
        <taxon>Mycosphaerellales</taxon>
        <taxon>Teratosphaeriaceae</taxon>
        <taxon>Oleoguttula</taxon>
    </lineage>
</organism>